<dbReference type="EMBL" id="JACTNZ010000013">
    <property type="protein sequence ID" value="KAG5516759.1"/>
    <property type="molecule type" value="Genomic_DNA"/>
</dbReference>
<organism evidence="2 3">
    <name type="scientific">Rhododendron griersonianum</name>
    <dbReference type="NCBI Taxonomy" id="479676"/>
    <lineage>
        <taxon>Eukaryota</taxon>
        <taxon>Viridiplantae</taxon>
        <taxon>Streptophyta</taxon>
        <taxon>Embryophyta</taxon>
        <taxon>Tracheophyta</taxon>
        <taxon>Spermatophyta</taxon>
        <taxon>Magnoliopsida</taxon>
        <taxon>eudicotyledons</taxon>
        <taxon>Gunneridae</taxon>
        <taxon>Pentapetalae</taxon>
        <taxon>asterids</taxon>
        <taxon>Ericales</taxon>
        <taxon>Ericaceae</taxon>
        <taxon>Ericoideae</taxon>
        <taxon>Rhodoreae</taxon>
        <taxon>Rhododendron</taxon>
    </lineage>
</organism>
<comment type="caution">
    <text evidence="2">The sequence shown here is derived from an EMBL/GenBank/DDBJ whole genome shotgun (WGS) entry which is preliminary data.</text>
</comment>
<dbReference type="EMBL" id="JACTNZ010000013">
    <property type="protein sequence ID" value="KAG5516758.1"/>
    <property type="molecule type" value="Genomic_DNA"/>
</dbReference>
<dbReference type="Proteomes" id="UP000823749">
    <property type="component" value="Chromosome 13"/>
</dbReference>
<feature type="region of interest" description="Disordered" evidence="1">
    <location>
        <begin position="246"/>
        <end position="270"/>
    </location>
</feature>
<proteinExistence type="predicted"/>
<dbReference type="EMBL" id="JACTNZ010000013">
    <property type="protein sequence ID" value="KAG5516760.1"/>
    <property type="molecule type" value="Genomic_DNA"/>
</dbReference>
<evidence type="ECO:0000256" key="1">
    <source>
        <dbReference type="SAM" id="MobiDB-lite"/>
    </source>
</evidence>
<protein>
    <submittedName>
        <fullName evidence="2">Uncharacterized protein</fullName>
    </submittedName>
</protein>
<dbReference type="AlphaFoldDB" id="A0AAV6HRW6"/>
<gene>
    <name evidence="2" type="ORF">RHGRI_037484</name>
</gene>
<sequence length="270" mass="30174">MGWLTKIMKGSSHKISEGQYQAKYGDERIWVGPSTTDAWSDFETEDVEHAIALSLVEEDEKGKKVIEETFLGQSYQLAFSPRLDPEFLRTLRGRKGRRPLTIPCCKVAPGPCRSRAAMLLCRMSMFLSFIWRQQSPRWRQSLGGSSARPTLDLMGGVDDSIKVEPGLAVTLLRGLALPKDVEQVPSELVLNFVEMCSHLVVQVGQAALKAYDKVTKVGAEREHYKSDQDTARQKVKALEQQARVAGAENEKLKKEMAHVRTEAEAARAEV</sequence>
<feature type="compositionally biased region" description="Basic and acidic residues" evidence="1">
    <location>
        <begin position="248"/>
        <end position="270"/>
    </location>
</feature>
<evidence type="ECO:0000313" key="3">
    <source>
        <dbReference type="Proteomes" id="UP000823749"/>
    </source>
</evidence>
<name>A0AAV6HRW6_9ERIC</name>
<keyword evidence="3" id="KW-1185">Reference proteome</keyword>
<evidence type="ECO:0000313" key="2">
    <source>
        <dbReference type="EMBL" id="KAG5516758.1"/>
    </source>
</evidence>
<reference evidence="2 3" key="1">
    <citation type="submission" date="2020-08" db="EMBL/GenBank/DDBJ databases">
        <title>Plant Genome Project.</title>
        <authorList>
            <person name="Zhang R.-G."/>
        </authorList>
    </citation>
    <scope>NUCLEOTIDE SEQUENCE [LARGE SCALE GENOMIC DNA]</scope>
    <source>
        <strain evidence="2">WSP0</strain>
        <tissue evidence="2">Leaf</tissue>
    </source>
</reference>
<accession>A0AAV6HRW6</accession>